<dbReference type="AlphaFoldDB" id="A0A8H4N3D1"/>
<sequence length="276" mass="30577">MSDKVKETAREEVERVRSLTTQAINSGTYVYPFKGFFYFLSHRSLWKPLMSRLAPVITTGVGVTTFMFVFTYLPQAAILAIFNGPLAALSTILLVLSESSTISNLISRTFFIEDALIDTFDGTLLSRGMNSLVSEGRQLKPGSDPIGKLGKMLKKPFARFTPKAIIQYLMYLPLNFIPVVGTIMFVVLRGRKAGPAAHARYFQLKGMNSRQKEDFVEQRQPAYTSFGVPAVLLELVPVAGLFFSFTNTVGAALWAADLERGNTTAPNLREQAKKAE</sequence>
<protein>
    <recommendedName>
        <fullName evidence="8">Outer spore wall protein RRT8</fullName>
    </recommendedName>
</protein>
<dbReference type="GO" id="GO:0005628">
    <property type="term" value="C:prospore membrane"/>
    <property type="evidence" value="ECO:0007669"/>
    <property type="project" value="TreeGrafter"/>
</dbReference>
<dbReference type="OrthoDB" id="10012223at2759"/>
<evidence type="ECO:0000313" key="6">
    <source>
        <dbReference type="EMBL" id="KAF4309474.1"/>
    </source>
</evidence>
<dbReference type="EMBL" id="WWBZ02000016">
    <property type="protein sequence ID" value="KAF4309474.1"/>
    <property type="molecule type" value="Genomic_DNA"/>
</dbReference>
<evidence type="ECO:0000256" key="4">
    <source>
        <dbReference type="ARBA" id="ARBA00023136"/>
    </source>
</evidence>
<dbReference type="Proteomes" id="UP000572817">
    <property type="component" value="Unassembled WGS sequence"/>
</dbReference>
<accession>A0A8H4N3D1</accession>
<dbReference type="Pfam" id="PF07264">
    <property type="entry name" value="EI24"/>
    <property type="match status" value="1"/>
</dbReference>
<proteinExistence type="predicted"/>
<gene>
    <name evidence="6" type="ORF">GTA08_BOTSDO02182</name>
</gene>
<feature type="transmembrane region" description="Helical" evidence="5">
    <location>
        <begin position="76"/>
        <end position="96"/>
    </location>
</feature>
<dbReference type="InterPro" id="IPR052786">
    <property type="entry name" value="Spore_wall_assembly"/>
</dbReference>
<reference evidence="6" key="1">
    <citation type="submission" date="2020-04" db="EMBL/GenBank/DDBJ databases">
        <title>Genome Assembly and Annotation of Botryosphaeria dothidea sdau 11-99, a Latent Pathogen of Apple Fruit Ring Rot in China.</title>
        <authorList>
            <person name="Yu C."/>
            <person name="Diao Y."/>
            <person name="Lu Q."/>
            <person name="Zhao J."/>
            <person name="Cui S."/>
            <person name="Peng C."/>
            <person name="He B."/>
            <person name="Liu H."/>
        </authorList>
    </citation>
    <scope>NUCLEOTIDE SEQUENCE [LARGE SCALE GENOMIC DNA]</scope>
    <source>
        <strain evidence="6">Sdau11-99</strain>
    </source>
</reference>
<evidence type="ECO:0000313" key="7">
    <source>
        <dbReference type="Proteomes" id="UP000572817"/>
    </source>
</evidence>
<dbReference type="GO" id="GO:0005619">
    <property type="term" value="C:ascospore wall"/>
    <property type="evidence" value="ECO:0007669"/>
    <property type="project" value="TreeGrafter"/>
</dbReference>
<keyword evidence="2 5" id="KW-0812">Transmembrane</keyword>
<evidence type="ECO:0000256" key="2">
    <source>
        <dbReference type="ARBA" id="ARBA00022692"/>
    </source>
</evidence>
<keyword evidence="3 5" id="KW-1133">Transmembrane helix</keyword>
<dbReference type="InterPro" id="IPR059112">
    <property type="entry name" value="CysZ/EI24"/>
</dbReference>
<organism evidence="6 7">
    <name type="scientific">Botryosphaeria dothidea</name>
    <dbReference type="NCBI Taxonomy" id="55169"/>
    <lineage>
        <taxon>Eukaryota</taxon>
        <taxon>Fungi</taxon>
        <taxon>Dikarya</taxon>
        <taxon>Ascomycota</taxon>
        <taxon>Pezizomycotina</taxon>
        <taxon>Dothideomycetes</taxon>
        <taxon>Dothideomycetes incertae sedis</taxon>
        <taxon>Botryosphaeriales</taxon>
        <taxon>Botryosphaeriaceae</taxon>
        <taxon>Botryosphaeria</taxon>
    </lineage>
</organism>
<feature type="transmembrane region" description="Helical" evidence="5">
    <location>
        <begin position="53"/>
        <end position="70"/>
    </location>
</feature>
<name>A0A8H4N3D1_9PEZI</name>
<comment type="subcellular location">
    <subcellularLocation>
        <location evidence="1">Membrane</location>
        <topology evidence="1">Multi-pass membrane protein</topology>
    </subcellularLocation>
</comment>
<comment type="caution">
    <text evidence="6">The sequence shown here is derived from an EMBL/GenBank/DDBJ whole genome shotgun (WGS) entry which is preliminary data.</text>
</comment>
<dbReference type="GO" id="GO:0005811">
    <property type="term" value="C:lipid droplet"/>
    <property type="evidence" value="ECO:0007669"/>
    <property type="project" value="TreeGrafter"/>
</dbReference>
<dbReference type="PANTHER" id="PTHR34292">
    <property type="entry name" value="OUTER SPORE WALL PROTEIN LDS1"/>
    <property type="match status" value="1"/>
</dbReference>
<feature type="transmembrane region" description="Helical" evidence="5">
    <location>
        <begin position="168"/>
        <end position="188"/>
    </location>
</feature>
<evidence type="ECO:0000256" key="1">
    <source>
        <dbReference type="ARBA" id="ARBA00004141"/>
    </source>
</evidence>
<evidence type="ECO:0000256" key="5">
    <source>
        <dbReference type="SAM" id="Phobius"/>
    </source>
</evidence>
<evidence type="ECO:0008006" key="8">
    <source>
        <dbReference type="Google" id="ProtNLM"/>
    </source>
</evidence>
<evidence type="ECO:0000256" key="3">
    <source>
        <dbReference type="ARBA" id="ARBA00022989"/>
    </source>
</evidence>
<keyword evidence="7" id="KW-1185">Reference proteome</keyword>
<keyword evidence="4 5" id="KW-0472">Membrane</keyword>
<dbReference type="PANTHER" id="PTHR34292:SF2">
    <property type="entry name" value="OUTER SPORE WALL PROTEIN LDS1"/>
    <property type="match status" value="1"/>
</dbReference>